<dbReference type="InterPro" id="IPR001789">
    <property type="entry name" value="Sig_transdc_resp-reg_receiver"/>
</dbReference>
<evidence type="ECO:0000256" key="5">
    <source>
        <dbReference type="ARBA" id="ARBA00023163"/>
    </source>
</evidence>
<dbReference type="Gene3D" id="3.60.40.10">
    <property type="entry name" value="PPM-type phosphatase domain"/>
    <property type="match status" value="1"/>
</dbReference>
<organism evidence="8 9">
    <name type="scientific">Pseudaeromonas sharmana</name>
    <dbReference type="NCBI Taxonomy" id="328412"/>
    <lineage>
        <taxon>Bacteria</taxon>
        <taxon>Pseudomonadati</taxon>
        <taxon>Pseudomonadota</taxon>
        <taxon>Gammaproteobacteria</taxon>
        <taxon>Aeromonadales</taxon>
        <taxon>Aeromonadaceae</taxon>
        <taxon>Pseudaeromonas</taxon>
    </lineage>
</organism>
<evidence type="ECO:0000259" key="7">
    <source>
        <dbReference type="PROSITE" id="PS50110"/>
    </source>
</evidence>
<dbReference type="Proteomes" id="UP001595692">
    <property type="component" value="Unassembled WGS sequence"/>
</dbReference>
<keyword evidence="1 6" id="KW-0597">Phosphoprotein</keyword>
<dbReference type="Gene3D" id="3.40.50.2300">
    <property type="match status" value="1"/>
</dbReference>
<evidence type="ECO:0000313" key="8">
    <source>
        <dbReference type="EMBL" id="MFC3912310.1"/>
    </source>
</evidence>
<dbReference type="Pfam" id="PF00072">
    <property type="entry name" value="Response_reg"/>
    <property type="match status" value="1"/>
</dbReference>
<dbReference type="SMART" id="SM00448">
    <property type="entry name" value="REC"/>
    <property type="match status" value="1"/>
</dbReference>
<feature type="domain" description="Response regulatory" evidence="7">
    <location>
        <begin position="9"/>
        <end position="123"/>
    </location>
</feature>
<dbReference type="SUPFAM" id="SSF52172">
    <property type="entry name" value="CheY-like"/>
    <property type="match status" value="1"/>
</dbReference>
<keyword evidence="5" id="KW-0804">Transcription</keyword>
<evidence type="ECO:0000256" key="4">
    <source>
        <dbReference type="ARBA" id="ARBA00023125"/>
    </source>
</evidence>
<dbReference type="PROSITE" id="PS50110">
    <property type="entry name" value="RESPONSE_REGULATORY"/>
    <property type="match status" value="1"/>
</dbReference>
<dbReference type="PANTHER" id="PTHR48111:SF1">
    <property type="entry name" value="TWO-COMPONENT RESPONSE REGULATOR ORR33"/>
    <property type="match status" value="1"/>
</dbReference>
<keyword evidence="4" id="KW-0238">DNA-binding</keyword>
<keyword evidence="9" id="KW-1185">Reference proteome</keyword>
<keyword evidence="2" id="KW-0902">Two-component regulatory system</keyword>
<accession>A0ABV8CJF4</accession>
<protein>
    <submittedName>
        <fullName evidence="8">Response regulator</fullName>
    </submittedName>
</protein>
<dbReference type="InterPro" id="IPR036457">
    <property type="entry name" value="PPM-type-like_dom_sf"/>
</dbReference>
<name>A0ABV8CJF4_9GAMM</name>
<dbReference type="RefSeq" id="WP_377150415.1">
    <property type="nucleotide sequence ID" value="NZ_JBHSAF010000001.1"/>
</dbReference>
<dbReference type="InterPro" id="IPR011006">
    <property type="entry name" value="CheY-like_superfamily"/>
</dbReference>
<sequence>MLYSEKQKKILIIDDEPVFRATLTAFLQQQGHLVYQAENGVDGLAAVAVYHPELVMCDLNMPRMDGHQVIQIITQRFPELPVIVVSGVSNLEAVTGALRAGARDYLMKPLRNWQLVAEAIDEVFTHLVEQDDVGELNHHLHRLQRDDIAATQLLQAMAPPREQRLQNWQARYQSSSPLLIPEFLELNGQLLVIVMELSFMGADAAFIGAMIRFLLHGPYRQYQQGESRLLASPGNVLEYLNWNLYESGLPANVNMAVLLFSQHDEQIRFANAGLSSPSWLQRANGMPLGMLRQTDYPTFQRVLNKPCQLSFHSDNGDSLQIELTSMLQRHH</sequence>
<gene>
    <name evidence="8" type="ORF">ACFOSS_02375</name>
</gene>
<proteinExistence type="predicted"/>
<dbReference type="EMBL" id="JBHSAF010000001">
    <property type="protein sequence ID" value="MFC3912310.1"/>
    <property type="molecule type" value="Genomic_DNA"/>
</dbReference>
<reference evidence="9" key="1">
    <citation type="journal article" date="2019" name="Int. J. Syst. Evol. Microbiol.">
        <title>The Global Catalogue of Microorganisms (GCM) 10K type strain sequencing project: providing services to taxonomists for standard genome sequencing and annotation.</title>
        <authorList>
            <consortium name="The Broad Institute Genomics Platform"/>
            <consortium name="The Broad Institute Genome Sequencing Center for Infectious Disease"/>
            <person name="Wu L."/>
            <person name="Ma J."/>
        </authorList>
    </citation>
    <scope>NUCLEOTIDE SEQUENCE [LARGE SCALE GENOMIC DNA]</scope>
    <source>
        <strain evidence="9">CCUG 54939</strain>
    </source>
</reference>
<comment type="caution">
    <text evidence="8">The sequence shown here is derived from an EMBL/GenBank/DDBJ whole genome shotgun (WGS) entry which is preliminary data.</text>
</comment>
<evidence type="ECO:0000256" key="1">
    <source>
        <dbReference type="ARBA" id="ARBA00022553"/>
    </source>
</evidence>
<evidence type="ECO:0000256" key="3">
    <source>
        <dbReference type="ARBA" id="ARBA00023015"/>
    </source>
</evidence>
<keyword evidence="3" id="KW-0805">Transcription regulation</keyword>
<dbReference type="PANTHER" id="PTHR48111">
    <property type="entry name" value="REGULATOR OF RPOS"/>
    <property type="match status" value="1"/>
</dbReference>
<feature type="modified residue" description="4-aspartylphosphate" evidence="6">
    <location>
        <position position="58"/>
    </location>
</feature>
<evidence type="ECO:0000256" key="2">
    <source>
        <dbReference type="ARBA" id="ARBA00023012"/>
    </source>
</evidence>
<dbReference type="InterPro" id="IPR039420">
    <property type="entry name" value="WalR-like"/>
</dbReference>
<evidence type="ECO:0000313" key="9">
    <source>
        <dbReference type="Proteomes" id="UP001595692"/>
    </source>
</evidence>
<evidence type="ECO:0000256" key="6">
    <source>
        <dbReference type="PROSITE-ProRule" id="PRU00169"/>
    </source>
</evidence>